<proteinExistence type="predicted"/>
<feature type="domain" description="HTH asnC-type" evidence="4">
    <location>
        <begin position="5"/>
        <end position="66"/>
    </location>
</feature>
<gene>
    <name evidence="5" type="primary">lrp_1</name>
    <name evidence="5" type="ORF">TRM7557_00251</name>
</gene>
<dbReference type="Gene3D" id="3.30.70.920">
    <property type="match status" value="1"/>
</dbReference>
<dbReference type="SUPFAM" id="SSF54909">
    <property type="entry name" value="Dimeric alpha+beta barrel"/>
    <property type="match status" value="1"/>
</dbReference>
<dbReference type="STRING" id="928856.SAMN04488049_109111"/>
<dbReference type="GO" id="GO:0043565">
    <property type="term" value="F:sequence-specific DNA binding"/>
    <property type="evidence" value="ECO:0007669"/>
    <property type="project" value="InterPro"/>
</dbReference>
<protein>
    <submittedName>
        <fullName evidence="5">Leucine-responsive regulatory protein</fullName>
    </submittedName>
</protein>
<dbReference type="EMBL" id="CYSD01000012">
    <property type="protein sequence ID" value="CUH75172.1"/>
    <property type="molecule type" value="Genomic_DNA"/>
</dbReference>
<dbReference type="RefSeq" id="WP_058288409.1">
    <property type="nucleotide sequence ID" value="NZ_CYSD01000012.1"/>
</dbReference>
<dbReference type="PRINTS" id="PR00033">
    <property type="entry name" value="HTHASNC"/>
</dbReference>
<dbReference type="InterPro" id="IPR036390">
    <property type="entry name" value="WH_DNA-bd_sf"/>
</dbReference>
<evidence type="ECO:0000256" key="1">
    <source>
        <dbReference type="ARBA" id="ARBA00023015"/>
    </source>
</evidence>
<dbReference type="InterPro" id="IPR011991">
    <property type="entry name" value="ArsR-like_HTH"/>
</dbReference>
<dbReference type="PROSITE" id="PS50956">
    <property type="entry name" value="HTH_ASNC_2"/>
    <property type="match status" value="1"/>
</dbReference>
<dbReference type="GO" id="GO:0043200">
    <property type="term" value="P:response to amino acid"/>
    <property type="evidence" value="ECO:0007669"/>
    <property type="project" value="TreeGrafter"/>
</dbReference>
<keyword evidence="3" id="KW-0804">Transcription</keyword>
<dbReference type="InterPro" id="IPR019888">
    <property type="entry name" value="Tscrpt_reg_AsnC-like"/>
</dbReference>
<name>A0A0P1G0C9_9RHOB</name>
<sequence>MSLKLDATDRKLLALVQADGKASLQDLAEAAGLSPSPCWRRIKRMEEAGLIRGYVARLDPKLLGLHALAYVFVTLVDHHEDTMARFARLVGQEERIVECASVTGSADYILKVAAKDPEDLERFLMRGILASGLVRESQTHFILRQTKTRSPWPLLD</sequence>
<dbReference type="GO" id="GO:0005829">
    <property type="term" value="C:cytosol"/>
    <property type="evidence" value="ECO:0007669"/>
    <property type="project" value="TreeGrafter"/>
</dbReference>
<dbReference type="CDD" id="cd00090">
    <property type="entry name" value="HTH_ARSR"/>
    <property type="match status" value="1"/>
</dbReference>
<dbReference type="Gene3D" id="1.10.10.10">
    <property type="entry name" value="Winged helix-like DNA-binding domain superfamily/Winged helix DNA-binding domain"/>
    <property type="match status" value="1"/>
</dbReference>
<keyword evidence="1" id="KW-0805">Transcription regulation</keyword>
<dbReference type="SMART" id="SM00344">
    <property type="entry name" value="HTH_ASNC"/>
    <property type="match status" value="1"/>
</dbReference>
<dbReference type="InterPro" id="IPR036388">
    <property type="entry name" value="WH-like_DNA-bd_sf"/>
</dbReference>
<accession>A0A0P1G0C9</accession>
<reference evidence="5 6" key="1">
    <citation type="submission" date="2015-09" db="EMBL/GenBank/DDBJ databases">
        <authorList>
            <consortium name="Swine Surveillance"/>
        </authorList>
    </citation>
    <scope>NUCLEOTIDE SEQUENCE [LARGE SCALE GENOMIC DNA]</scope>
    <source>
        <strain evidence="5 6">CECT 7557</strain>
    </source>
</reference>
<dbReference type="GO" id="GO:0006355">
    <property type="term" value="P:regulation of DNA-templated transcription"/>
    <property type="evidence" value="ECO:0007669"/>
    <property type="project" value="UniProtKB-ARBA"/>
</dbReference>
<evidence type="ECO:0000256" key="2">
    <source>
        <dbReference type="ARBA" id="ARBA00023125"/>
    </source>
</evidence>
<keyword evidence="6" id="KW-1185">Reference proteome</keyword>
<dbReference type="SUPFAM" id="SSF46785">
    <property type="entry name" value="Winged helix' DNA-binding domain"/>
    <property type="match status" value="1"/>
</dbReference>
<organism evidence="5 6">
    <name type="scientific">Tritonibacter multivorans</name>
    <dbReference type="NCBI Taxonomy" id="928856"/>
    <lineage>
        <taxon>Bacteria</taxon>
        <taxon>Pseudomonadati</taxon>
        <taxon>Pseudomonadota</taxon>
        <taxon>Alphaproteobacteria</taxon>
        <taxon>Rhodobacterales</taxon>
        <taxon>Paracoccaceae</taxon>
        <taxon>Tritonibacter</taxon>
    </lineage>
</organism>
<dbReference type="InterPro" id="IPR000485">
    <property type="entry name" value="AsnC-type_HTH_dom"/>
</dbReference>
<evidence type="ECO:0000259" key="4">
    <source>
        <dbReference type="PROSITE" id="PS50956"/>
    </source>
</evidence>
<dbReference type="InterPro" id="IPR011008">
    <property type="entry name" value="Dimeric_a/b-barrel"/>
</dbReference>
<dbReference type="PANTHER" id="PTHR30154:SF34">
    <property type="entry name" value="TRANSCRIPTIONAL REGULATOR AZLB"/>
    <property type="match status" value="1"/>
</dbReference>
<dbReference type="OrthoDB" id="9802341at2"/>
<evidence type="ECO:0000313" key="6">
    <source>
        <dbReference type="Proteomes" id="UP000052022"/>
    </source>
</evidence>
<keyword evidence="2" id="KW-0238">DNA-binding</keyword>
<dbReference type="Pfam" id="PF01037">
    <property type="entry name" value="AsnC_trans_reg"/>
    <property type="match status" value="1"/>
</dbReference>
<dbReference type="Pfam" id="PF13412">
    <property type="entry name" value="HTH_24"/>
    <property type="match status" value="1"/>
</dbReference>
<evidence type="ECO:0000256" key="3">
    <source>
        <dbReference type="ARBA" id="ARBA00023163"/>
    </source>
</evidence>
<dbReference type="Proteomes" id="UP000052022">
    <property type="component" value="Unassembled WGS sequence"/>
</dbReference>
<dbReference type="InterPro" id="IPR019887">
    <property type="entry name" value="Tscrpt_reg_AsnC/Lrp_C"/>
</dbReference>
<dbReference type="AlphaFoldDB" id="A0A0P1G0C9"/>
<dbReference type="PANTHER" id="PTHR30154">
    <property type="entry name" value="LEUCINE-RESPONSIVE REGULATORY PROTEIN"/>
    <property type="match status" value="1"/>
</dbReference>
<evidence type="ECO:0000313" key="5">
    <source>
        <dbReference type="EMBL" id="CUH75172.1"/>
    </source>
</evidence>